<protein>
    <recommendedName>
        <fullName evidence="4">Protein-L-isoaspartate O-methyltransferase</fullName>
        <ecNumber evidence="3">2.1.1.77</ecNumber>
    </recommendedName>
    <alternativeName>
        <fullName evidence="11">L-isoaspartyl protein carboxyl methyltransferase</fullName>
    </alternativeName>
    <alternativeName>
        <fullName evidence="9">Protein L-isoaspartyl methyltransferase</fullName>
    </alternativeName>
    <alternativeName>
        <fullName evidence="10">Protein-beta-aspartate methyltransferase</fullName>
    </alternativeName>
</protein>
<proteinExistence type="inferred from homology"/>
<evidence type="ECO:0000256" key="11">
    <source>
        <dbReference type="ARBA" id="ARBA00031350"/>
    </source>
</evidence>
<accession>A0A7G6X7Z9</accession>
<evidence type="ECO:0000256" key="5">
    <source>
        <dbReference type="ARBA" id="ARBA00022490"/>
    </source>
</evidence>
<dbReference type="EMBL" id="CP043661">
    <property type="protein sequence ID" value="QNE22364.1"/>
    <property type="molecule type" value="Genomic_DNA"/>
</dbReference>
<keyword evidence="6 12" id="KW-0489">Methyltransferase</keyword>
<dbReference type="InterPro" id="IPR029063">
    <property type="entry name" value="SAM-dependent_MTases_sf"/>
</dbReference>
<comment type="similarity">
    <text evidence="2">Belongs to the methyltransferase superfamily. L-isoaspartyl/D-aspartyl protein methyltransferase family.</text>
</comment>
<dbReference type="GO" id="GO:0032259">
    <property type="term" value="P:methylation"/>
    <property type="evidence" value="ECO:0007669"/>
    <property type="project" value="UniProtKB-KW"/>
</dbReference>
<keyword evidence="5" id="KW-0963">Cytoplasm</keyword>
<evidence type="ECO:0000256" key="7">
    <source>
        <dbReference type="ARBA" id="ARBA00022679"/>
    </source>
</evidence>
<dbReference type="GO" id="GO:0004719">
    <property type="term" value="F:protein-L-isoaspartate (D-aspartate) O-methyltransferase activity"/>
    <property type="evidence" value="ECO:0007669"/>
    <property type="project" value="UniProtKB-EC"/>
</dbReference>
<keyword evidence="8" id="KW-0949">S-adenosyl-L-methionine</keyword>
<reference evidence="13" key="1">
    <citation type="submission" date="2019-09" db="EMBL/GenBank/DDBJ databases">
        <title>Antimicrobial potential of Antarctic Bacteria.</title>
        <authorList>
            <person name="Benaud N."/>
            <person name="Edwards R.J."/>
            <person name="Ferrari B.C."/>
        </authorList>
    </citation>
    <scope>NUCLEOTIDE SEQUENCE [LARGE SCALE GENOMIC DNA]</scope>
    <source>
        <strain evidence="13">SPB151</strain>
    </source>
</reference>
<dbReference type="AlphaFoldDB" id="A0A7G6X7Z9"/>
<evidence type="ECO:0000256" key="6">
    <source>
        <dbReference type="ARBA" id="ARBA00022603"/>
    </source>
</evidence>
<dbReference type="CDD" id="cd02440">
    <property type="entry name" value="AdoMet_MTases"/>
    <property type="match status" value="1"/>
</dbReference>
<organism evidence="12 13">
    <name type="scientific">Kribbella qitaiheensis</name>
    <dbReference type="NCBI Taxonomy" id="1544730"/>
    <lineage>
        <taxon>Bacteria</taxon>
        <taxon>Bacillati</taxon>
        <taxon>Actinomycetota</taxon>
        <taxon>Actinomycetes</taxon>
        <taxon>Propionibacteriales</taxon>
        <taxon>Kribbellaceae</taxon>
        <taxon>Kribbella</taxon>
    </lineage>
</organism>
<keyword evidence="7 12" id="KW-0808">Transferase</keyword>
<reference evidence="12 13" key="2">
    <citation type="journal article" date="2020" name="Microbiol. Resour. Announc.">
        <title>Antarctic desert soil bacteria exhibit high novel natural product potential, evaluated through long-read genome sequencing and comparative genomics.</title>
        <authorList>
            <person name="Benaud N."/>
            <person name="Edwards R.J."/>
            <person name="Amos T.G."/>
            <person name="D'Agostino P.M."/>
            <person name="Gutierrez-Chavez C."/>
            <person name="Montgomery K."/>
            <person name="Nicetic I."/>
            <person name="Ferrari B.C."/>
        </authorList>
    </citation>
    <scope>NUCLEOTIDE SEQUENCE [LARGE SCALE GENOMIC DNA]</scope>
    <source>
        <strain evidence="12 13">SPB151</strain>
    </source>
</reference>
<dbReference type="InterPro" id="IPR000682">
    <property type="entry name" value="PCMT"/>
</dbReference>
<evidence type="ECO:0000256" key="2">
    <source>
        <dbReference type="ARBA" id="ARBA00005369"/>
    </source>
</evidence>
<dbReference type="Gene3D" id="3.40.50.150">
    <property type="entry name" value="Vaccinia Virus protein VP39"/>
    <property type="match status" value="1"/>
</dbReference>
<gene>
    <name evidence="12" type="ORF">F1D05_36295</name>
</gene>
<name>A0A7G6X7Z9_9ACTN</name>
<dbReference type="Pfam" id="PF01135">
    <property type="entry name" value="PCMT"/>
    <property type="match status" value="1"/>
</dbReference>
<evidence type="ECO:0000256" key="9">
    <source>
        <dbReference type="ARBA" id="ARBA00030757"/>
    </source>
</evidence>
<keyword evidence="13" id="KW-1185">Reference proteome</keyword>
<evidence type="ECO:0000256" key="4">
    <source>
        <dbReference type="ARBA" id="ARBA00013346"/>
    </source>
</evidence>
<dbReference type="GO" id="GO:0005737">
    <property type="term" value="C:cytoplasm"/>
    <property type="evidence" value="ECO:0007669"/>
    <property type="project" value="UniProtKB-SubCell"/>
</dbReference>
<dbReference type="PANTHER" id="PTHR11579:SF0">
    <property type="entry name" value="PROTEIN-L-ISOASPARTATE(D-ASPARTATE) O-METHYLTRANSFERASE"/>
    <property type="match status" value="1"/>
</dbReference>
<dbReference type="Proteomes" id="UP000515563">
    <property type="component" value="Chromosome"/>
</dbReference>
<dbReference type="EC" id="2.1.1.77" evidence="3"/>
<dbReference type="PANTHER" id="PTHR11579">
    <property type="entry name" value="PROTEIN-L-ISOASPARTATE O-METHYLTRANSFERASE"/>
    <property type="match status" value="1"/>
</dbReference>
<dbReference type="SUPFAM" id="SSF53335">
    <property type="entry name" value="S-adenosyl-L-methionine-dependent methyltransferases"/>
    <property type="match status" value="1"/>
</dbReference>
<dbReference type="RefSeq" id="WP_185444778.1">
    <property type="nucleotide sequence ID" value="NZ_CP043661.1"/>
</dbReference>
<evidence type="ECO:0000256" key="3">
    <source>
        <dbReference type="ARBA" id="ARBA00011890"/>
    </source>
</evidence>
<dbReference type="KEGG" id="kqi:F1D05_36295"/>
<evidence type="ECO:0000256" key="1">
    <source>
        <dbReference type="ARBA" id="ARBA00004496"/>
    </source>
</evidence>
<sequence length="361" mass="39014">MTSGIIDHRAKKLRRQLADRLEADGAVTSPAWGTAFAEVPRHVFVPVFYKQSPTDQRAVDLSSPDEWLDGVYRDELLVIRPDARSSSTVPGLMATMLEALAVEDGHKVLEIGTGSGYNAALLSHRLGDSKVVTMDIDPELVADATARLDAINYHPTLGVGDGLAGWPARALYDRLIATCAPDKVPKAWLEQIRPGGRIVTPIATGIAVLDVTGPREASGHFLPGAAYFMPLRAGQRPPDVGAMIDAVKRSTESGRETSTSPDVWFDGDFSFLRAAAVPGVRFLAKLDNGTAVFTHPDGSWASVADSVVVQSGPRHLWNLVEGAHRTWLELGCPKRDRFLLTVDGPQQQISLAGSDQEWELP</sequence>
<evidence type="ECO:0000313" key="13">
    <source>
        <dbReference type="Proteomes" id="UP000515563"/>
    </source>
</evidence>
<evidence type="ECO:0000313" key="12">
    <source>
        <dbReference type="EMBL" id="QNE22364.1"/>
    </source>
</evidence>
<comment type="subcellular location">
    <subcellularLocation>
        <location evidence="1">Cytoplasm</location>
    </subcellularLocation>
</comment>
<evidence type="ECO:0000256" key="8">
    <source>
        <dbReference type="ARBA" id="ARBA00022691"/>
    </source>
</evidence>
<evidence type="ECO:0000256" key="10">
    <source>
        <dbReference type="ARBA" id="ARBA00031323"/>
    </source>
</evidence>